<evidence type="ECO:0000313" key="1">
    <source>
        <dbReference type="EMBL" id="KAF1016995.1"/>
    </source>
</evidence>
<dbReference type="EMBL" id="WNDS01000001">
    <property type="protein sequence ID" value="KAF1016995.1"/>
    <property type="molecule type" value="Genomic_DNA"/>
</dbReference>
<evidence type="ECO:0000313" key="2">
    <source>
        <dbReference type="Proteomes" id="UP000487117"/>
    </source>
</evidence>
<gene>
    <name evidence="1" type="ORF">GAK31_00254</name>
</gene>
<proteinExistence type="predicted"/>
<dbReference type="Proteomes" id="UP000487117">
    <property type="component" value="Unassembled WGS sequence"/>
</dbReference>
<organism evidence="1 2">
    <name type="scientific">Stenotrophomonas maltophilia</name>
    <name type="common">Pseudomonas maltophilia</name>
    <name type="synonym">Xanthomonas maltophilia</name>
    <dbReference type="NCBI Taxonomy" id="40324"/>
    <lineage>
        <taxon>Bacteria</taxon>
        <taxon>Pseudomonadati</taxon>
        <taxon>Pseudomonadota</taxon>
        <taxon>Gammaproteobacteria</taxon>
        <taxon>Lysobacterales</taxon>
        <taxon>Lysobacteraceae</taxon>
        <taxon>Stenotrophomonas</taxon>
        <taxon>Stenotrophomonas maltophilia group</taxon>
    </lineage>
</organism>
<dbReference type="AlphaFoldDB" id="A0A7V8FIY4"/>
<comment type="caution">
    <text evidence="1">The sequence shown here is derived from an EMBL/GenBank/DDBJ whole genome shotgun (WGS) entry which is preliminary data.</text>
</comment>
<protein>
    <submittedName>
        <fullName evidence="1">Uncharacterized protein</fullName>
    </submittedName>
</protein>
<accession>A0A7V8FIY4</accession>
<reference evidence="2" key="1">
    <citation type="journal article" date="2020" name="MBio">
        <title>Horizontal gene transfer to a defensive symbiont with a reduced genome amongst a multipartite beetle microbiome.</title>
        <authorList>
            <person name="Waterworth S.C."/>
            <person name="Florez L.V."/>
            <person name="Rees E.R."/>
            <person name="Hertweck C."/>
            <person name="Kaltenpoth M."/>
            <person name="Kwan J.C."/>
        </authorList>
    </citation>
    <scope>NUCLEOTIDE SEQUENCE [LARGE SCALE GENOMIC DNA]</scope>
</reference>
<name>A0A7V8FIY4_STEMA</name>
<sequence length="324" mass="34077">MTPALPALRFHAWRPLLALLLALGNAAGAALLVVQSKGQRSVHAQLDQLLLEQARERVQGLATLLGSADAHGTDGDSFFGLYGGDGRLLHHSGPAHAEALALAHPTVTAPLHFDLQLPDGRRGRAVVLPVPLPGDGLGTAVLADARLRWDKVEGGPAWTLRPGGAALLLVIALLALADIRQRLPCSNRHWRNAQPVPATPALLPVGALPDRASEALCDPLDLRRLLLRSWGPGISIEAPAELWVVADEALLQALLHAAHAADTPAGTLASRCSLQADGLWLQIDGPAAPLATTAAALARTQQLHLQQRLTGTGQCLRIGPLRPL</sequence>